<sequence>MLGHVTDDPYDRFRVPLPEHIGTAHTEAIDLELQRFSRAIDARDDGQAIGYLKCLIEAIAKVVLDLNGTPAGGSDSFDPTVKQAHDLLAAQPGHELANGTQFGNLATQARKMAVSMSTIRNNYGGGHGRARQPELQAEMLDLAMDGSLLWVRWAIRRLGYFAQGRPETLIRDLVGDPTGQISFYAGDLTSRLQSADLPNIDPRHARSIGLAVGQRAAQHTFNVRIEGVDAAVSDNDLERWPTSYRVGVANGLLFSPDELPTIAVANVQPALQVCSPVIDAPDEIATLLRRVIATRAPGPLPGDPQPNLDLLWFVEQHAGNRPADEQAAWRDLAHHLRGEATVSRA</sequence>
<comment type="caution">
    <text evidence="1">The sequence shown here is derived from an EMBL/GenBank/DDBJ whole genome shotgun (WGS) entry which is preliminary data.</text>
</comment>
<reference evidence="1 2" key="1">
    <citation type="submission" date="2019-02" db="EMBL/GenBank/DDBJ databases">
        <title>Kribbella capetownensis sp. nov. and Kribbella speibonae sp. nov., isolated from soil.</title>
        <authorList>
            <person name="Curtis S.M."/>
            <person name="Norton I."/>
            <person name="Everest G.J."/>
            <person name="Meyers P.R."/>
        </authorList>
    </citation>
    <scope>NUCLEOTIDE SEQUENCE [LARGE SCALE GENOMIC DNA]</scope>
    <source>
        <strain evidence="1 2">YM55</strain>
    </source>
</reference>
<name>A0A4R0IWG1_9ACTN</name>
<proteinExistence type="predicted"/>
<evidence type="ECO:0000313" key="1">
    <source>
        <dbReference type="EMBL" id="TCC35878.1"/>
    </source>
</evidence>
<evidence type="ECO:0008006" key="3">
    <source>
        <dbReference type="Google" id="ProtNLM"/>
    </source>
</evidence>
<gene>
    <name evidence="1" type="ORF">E0H92_24580</name>
</gene>
<dbReference type="EMBL" id="SJKC01000003">
    <property type="protein sequence ID" value="TCC35878.1"/>
    <property type="molecule type" value="Genomic_DNA"/>
</dbReference>
<accession>A0A4R0IWG1</accession>
<organism evidence="1 2">
    <name type="scientific">Kribbella speibonae</name>
    <dbReference type="NCBI Taxonomy" id="1572660"/>
    <lineage>
        <taxon>Bacteria</taxon>
        <taxon>Bacillati</taxon>
        <taxon>Actinomycetota</taxon>
        <taxon>Actinomycetes</taxon>
        <taxon>Propionibacteriales</taxon>
        <taxon>Kribbellaceae</taxon>
        <taxon>Kribbella</taxon>
    </lineage>
</organism>
<evidence type="ECO:0000313" key="2">
    <source>
        <dbReference type="Proteomes" id="UP000294225"/>
    </source>
</evidence>
<dbReference type="AlphaFoldDB" id="A0A4R0IWG1"/>
<dbReference type="Proteomes" id="UP000294225">
    <property type="component" value="Unassembled WGS sequence"/>
</dbReference>
<protein>
    <recommendedName>
        <fullName evidence="3">Abortive infection protein-like C-terminal domain-containing protein</fullName>
    </recommendedName>
</protein>